<comment type="caution">
    <text evidence="6">The sequence shown here is derived from an EMBL/GenBank/DDBJ whole genome shotgun (WGS) entry which is preliminary data.</text>
</comment>
<dbReference type="AlphaFoldDB" id="A0A6L2LV22"/>
<sequence>MTAPTFSKTHNLIAFLAKPTESKGFDQIINLLNGSSVRYVFTTSPTIRTSCIKQFWSTAKVKAVNDEVRVHRLIDAKRVNIKESFIRHTLNALVLKPPPGMHLAALWHQQSSVLPQTRSLTSKVNHQLGDMSHHQDIYDNPSLTKKVFANIKRVGTGFFRVITPLFENMLVPAAKEVGQAQDDVSIPTEPSTSKPHKKHKSKKQQPKSPMVPSPKPSPEHQLPLPSNDPIPTSKDSLKLQGLMNLCTRLSNKVLDLESEVIEIKSSFTDKIKKLEDRVHKLEEENRILKEKSFKSPKIDTAAPVEEKEESFKQGRMIADMDEDVEVNLEEAQAKTYNLDLQHSEKVLNMQDIDEEEPAEVEEVLEVVTAGKLITEVVTTAEPTTTAAQVPKVSAPRIRNGQAQIKQDEAFARQLEAKLNANINWNDVIEQVKKSESQNNAVMRYQALKRKPLTEAQHYNSDQAFLEKVEEEVTVQEKEIEEEGNKRQGESFKEDLETLWKLVKERFETIEPKNFSDDFLLNILRIMFEKPVIKANVWKDQKDRYELAKQMLNNVRLEVEKESEMSLDLLSSSKALISSLDLDNTLHLRNSNFNANTIIFVKLTGIENYRVWDAAMKLAINTRNKTGLLMMFSDNAAEVWAELMETYDNFNGSIIFNLLQKNHGFKQERNLIGALPLLLMVGYTVDRCFDLIGYPPCYNKNPVPKQNGYNKTFNANFASTSNDNDFKANQHMTISAINMFGIINISDLNLIAGHPKEYCISLLFINKLIRDSRLFPGVTESKCYIQDLHLNKIMETGSENGGLYMLGHPSDQVFDVLQSDLKFTKDSHVSPYDICHKGKQTRETFPLSGHKTIVIGELVHIDLCGPYKFISKDGFRYFMTIIDDYTRAAWIYLIKTKVEVYGLIVNFINLIHNKFKYSIKKDTSQVQPDVRRSGRNVKFPARFNGYVVGSSRKYGLKTCVSYSNLSKINYYFSTTLSKSSEPTTYYEVVKNSNWTEAMNKEIDALNRNNTWTIYDLPKGRKDAESKWLFKIKYKSTGAIDRYKAKLVAKGLRKREGFDYMETFSPVVKMSTVRCMLNVAMCNN</sequence>
<dbReference type="InterPro" id="IPR013103">
    <property type="entry name" value="RVT_2"/>
</dbReference>
<evidence type="ECO:0000256" key="3">
    <source>
        <dbReference type="SAM" id="Coils"/>
    </source>
</evidence>
<keyword evidence="3" id="KW-0175">Coiled coil</keyword>
<feature type="region of interest" description="Disordered" evidence="4">
    <location>
        <begin position="178"/>
        <end position="235"/>
    </location>
</feature>
<feature type="compositionally biased region" description="Basic residues" evidence="4">
    <location>
        <begin position="194"/>
        <end position="205"/>
    </location>
</feature>
<dbReference type="PANTHER" id="PTHR42648">
    <property type="entry name" value="TRANSPOSASE, PUTATIVE-RELATED"/>
    <property type="match status" value="1"/>
</dbReference>
<feature type="domain" description="Reverse transcriptase Ty1/copia-type" evidence="5">
    <location>
        <begin position="1007"/>
        <end position="1080"/>
    </location>
</feature>
<dbReference type="SUPFAM" id="SSF53098">
    <property type="entry name" value="Ribonuclease H-like"/>
    <property type="match status" value="1"/>
</dbReference>
<dbReference type="PANTHER" id="PTHR42648:SF24">
    <property type="entry name" value="INTEGRASE CATALYTIC DOMAIN-CONTAINING PROTEIN"/>
    <property type="match status" value="1"/>
</dbReference>
<keyword evidence="1" id="KW-0479">Metal-binding</keyword>
<dbReference type="InterPro" id="IPR039537">
    <property type="entry name" value="Retrotran_Ty1/copia-like"/>
</dbReference>
<accession>A0A6L2LV22</accession>
<dbReference type="InterPro" id="IPR036397">
    <property type="entry name" value="RNaseH_sf"/>
</dbReference>
<keyword evidence="2" id="KW-0378">Hydrolase</keyword>
<reference evidence="6" key="1">
    <citation type="journal article" date="2019" name="Sci. Rep.">
        <title>Draft genome of Tanacetum cinerariifolium, the natural source of mosquito coil.</title>
        <authorList>
            <person name="Yamashiro T."/>
            <person name="Shiraishi A."/>
            <person name="Satake H."/>
            <person name="Nakayama K."/>
        </authorList>
    </citation>
    <scope>NUCLEOTIDE SEQUENCE</scope>
</reference>
<gene>
    <name evidence="6" type="ORF">Tci_037629</name>
</gene>
<dbReference type="GO" id="GO:0003676">
    <property type="term" value="F:nucleic acid binding"/>
    <property type="evidence" value="ECO:0007669"/>
    <property type="project" value="InterPro"/>
</dbReference>
<dbReference type="InterPro" id="IPR012337">
    <property type="entry name" value="RNaseH-like_sf"/>
</dbReference>
<dbReference type="Gene3D" id="3.30.420.10">
    <property type="entry name" value="Ribonuclease H-like superfamily/Ribonuclease H"/>
    <property type="match status" value="1"/>
</dbReference>
<evidence type="ECO:0000256" key="2">
    <source>
        <dbReference type="ARBA" id="ARBA00022801"/>
    </source>
</evidence>
<evidence type="ECO:0000259" key="5">
    <source>
        <dbReference type="Pfam" id="PF07727"/>
    </source>
</evidence>
<evidence type="ECO:0000313" key="6">
    <source>
        <dbReference type="EMBL" id="GEU65651.1"/>
    </source>
</evidence>
<evidence type="ECO:0000256" key="4">
    <source>
        <dbReference type="SAM" id="MobiDB-lite"/>
    </source>
</evidence>
<organism evidence="6">
    <name type="scientific">Tanacetum cinerariifolium</name>
    <name type="common">Dalmatian daisy</name>
    <name type="synonym">Chrysanthemum cinerariifolium</name>
    <dbReference type="NCBI Taxonomy" id="118510"/>
    <lineage>
        <taxon>Eukaryota</taxon>
        <taxon>Viridiplantae</taxon>
        <taxon>Streptophyta</taxon>
        <taxon>Embryophyta</taxon>
        <taxon>Tracheophyta</taxon>
        <taxon>Spermatophyta</taxon>
        <taxon>Magnoliopsida</taxon>
        <taxon>eudicotyledons</taxon>
        <taxon>Gunneridae</taxon>
        <taxon>Pentapetalae</taxon>
        <taxon>asterids</taxon>
        <taxon>campanulids</taxon>
        <taxon>Asterales</taxon>
        <taxon>Asteraceae</taxon>
        <taxon>Asteroideae</taxon>
        <taxon>Anthemideae</taxon>
        <taxon>Anthemidinae</taxon>
        <taxon>Tanacetum</taxon>
    </lineage>
</organism>
<dbReference type="GO" id="GO:0016787">
    <property type="term" value="F:hydrolase activity"/>
    <property type="evidence" value="ECO:0007669"/>
    <property type="project" value="UniProtKB-KW"/>
</dbReference>
<feature type="coiled-coil region" evidence="3">
    <location>
        <begin position="239"/>
        <end position="291"/>
    </location>
</feature>
<protein>
    <submittedName>
        <fullName evidence="6">Ribonuclease H-like domain-containing protein</fullName>
    </submittedName>
</protein>
<name>A0A6L2LV22_TANCI</name>
<dbReference type="GO" id="GO:0046872">
    <property type="term" value="F:metal ion binding"/>
    <property type="evidence" value="ECO:0007669"/>
    <property type="project" value="UniProtKB-KW"/>
</dbReference>
<proteinExistence type="predicted"/>
<dbReference type="EMBL" id="BKCJ010005242">
    <property type="protein sequence ID" value="GEU65651.1"/>
    <property type="molecule type" value="Genomic_DNA"/>
</dbReference>
<dbReference type="Pfam" id="PF07727">
    <property type="entry name" value="RVT_2"/>
    <property type="match status" value="1"/>
</dbReference>
<evidence type="ECO:0000256" key="1">
    <source>
        <dbReference type="ARBA" id="ARBA00022723"/>
    </source>
</evidence>